<protein>
    <submittedName>
        <fullName evidence="1">Uncharacterized protein</fullName>
    </submittedName>
</protein>
<dbReference type="RefSeq" id="XP_025509858.1">
    <property type="nucleotide sequence ID" value="XM_025656582.1"/>
</dbReference>
<name>A0A8G1VG73_9EURO</name>
<keyword evidence="2" id="KW-1185">Reference proteome</keyword>
<reference evidence="1 2" key="1">
    <citation type="submission" date="2018-02" db="EMBL/GenBank/DDBJ databases">
        <title>The genomes of Aspergillus section Nigri reveals drivers in fungal speciation.</title>
        <authorList>
            <consortium name="DOE Joint Genome Institute"/>
            <person name="Vesth T.C."/>
            <person name="Nybo J."/>
            <person name="Theobald S."/>
            <person name="Brandl J."/>
            <person name="Frisvad J.C."/>
            <person name="Nielsen K.F."/>
            <person name="Lyhne E.K."/>
            <person name="Kogle M.E."/>
            <person name="Kuo A."/>
            <person name="Riley R."/>
            <person name="Clum A."/>
            <person name="Nolan M."/>
            <person name="Lipzen A."/>
            <person name="Salamov A."/>
            <person name="Henrissat B."/>
            <person name="Wiebenga A."/>
            <person name="De vries R.P."/>
            <person name="Grigoriev I.V."/>
            <person name="Mortensen U.H."/>
            <person name="Andersen M.R."/>
            <person name="Baker S.E."/>
        </authorList>
    </citation>
    <scope>NUCLEOTIDE SEQUENCE [LARGE SCALE GENOMIC DNA]</scope>
    <source>
        <strain evidence="1 2">CBS 112811</strain>
    </source>
</reference>
<dbReference type="GeneID" id="37159984"/>
<evidence type="ECO:0000313" key="1">
    <source>
        <dbReference type="EMBL" id="RAH51936.1"/>
    </source>
</evidence>
<sequence>MPETDTWLGIYNEEDGHYKADRGKPAGMETSTVCYITRCIKMMQRDLLSLIATRRSGASKAAGIASHDSVGLGKSGKTLAYTRKGMMYSAVRA</sequence>
<dbReference type="EMBL" id="KZ825090">
    <property type="protein sequence ID" value="RAH51936.1"/>
    <property type="molecule type" value="Genomic_DNA"/>
</dbReference>
<dbReference type="AlphaFoldDB" id="A0A8G1VG73"/>
<dbReference type="Proteomes" id="UP000249526">
    <property type="component" value="Unassembled WGS sequence"/>
</dbReference>
<accession>A0A8G1VG73</accession>
<organism evidence="1 2">
    <name type="scientific">Aspergillus piperis CBS 112811</name>
    <dbReference type="NCBI Taxonomy" id="1448313"/>
    <lineage>
        <taxon>Eukaryota</taxon>
        <taxon>Fungi</taxon>
        <taxon>Dikarya</taxon>
        <taxon>Ascomycota</taxon>
        <taxon>Pezizomycotina</taxon>
        <taxon>Eurotiomycetes</taxon>
        <taxon>Eurotiomycetidae</taxon>
        <taxon>Eurotiales</taxon>
        <taxon>Aspergillaceae</taxon>
        <taxon>Aspergillus</taxon>
        <taxon>Aspergillus subgen. Circumdati</taxon>
    </lineage>
</organism>
<gene>
    <name evidence="1" type="ORF">BO85DRAFT_385174</name>
</gene>
<proteinExistence type="predicted"/>
<evidence type="ECO:0000313" key="2">
    <source>
        <dbReference type="Proteomes" id="UP000249526"/>
    </source>
</evidence>